<reference evidence="4" key="1">
    <citation type="journal article" date="2019" name="Sci. Rep.">
        <title>Draft genome of Tanacetum cinerariifolium, the natural source of mosquito coil.</title>
        <authorList>
            <person name="Yamashiro T."/>
            <person name="Shiraishi A."/>
            <person name="Satake H."/>
            <person name="Nakayama K."/>
        </authorList>
    </citation>
    <scope>NUCLEOTIDE SEQUENCE</scope>
</reference>
<evidence type="ECO:0000256" key="1">
    <source>
        <dbReference type="ARBA" id="ARBA00004123"/>
    </source>
</evidence>
<name>A0A699XTB4_TANCI</name>
<feature type="non-terminal residue" evidence="4">
    <location>
        <position position="63"/>
    </location>
</feature>
<accession>A0A699XTB4</accession>
<dbReference type="AlphaFoldDB" id="A0A699XTB4"/>
<dbReference type="GO" id="GO:0042393">
    <property type="term" value="F:histone binding"/>
    <property type="evidence" value="ECO:0007669"/>
    <property type="project" value="TreeGrafter"/>
</dbReference>
<dbReference type="GO" id="GO:0034728">
    <property type="term" value="P:nucleosome organization"/>
    <property type="evidence" value="ECO:0007669"/>
    <property type="project" value="TreeGrafter"/>
</dbReference>
<dbReference type="InterPro" id="IPR038718">
    <property type="entry name" value="SNF2-like_sf"/>
</dbReference>
<protein>
    <submittedName>
        <fullName evidence="4">Protein chromatin remodeling 5</fullName>
    </submittedName>
</protein>
<dbReference type="EMBL" id="BKCJ011862506">
    <property type="protein sequence ID" value="GFD59234.1"/>
    <property type="molecule type" value="Genomic_DNA"/>
</dbReference>
<dbReference type="GO" id="GO:0000785">
    <property type="term" value="C:chromatin"/>
    <property type="evidence" value="ECO:0007669"/>
    <property type="project" value="TreeGrafter"/>
</dbReference>
<dbReference type="PANTHER" id="PTHR45623:SF14">
    <property type="entry name" value="CHROMODOMAIN-HELICASE-DNA-BINDING PROTEIN 1"/>
    <property type="match status" value="1"/>
</dbReference>
<feature type="domain" description="SNF2 N-terminal" evidence="3">
    <location>
        <begin position="2"/>
        <end position="63"/>
    </location>
</feature>
<keyword evidence="2" id="KW-0539">Nucleus</keyword>
<comment type="subcellular location">
    <subcellularLocation>
        <location evidence="1">Nucleus</location>
    </subcellularLocation>
</comment>
<evidence type="ECO:0000256" key="2">
    <source>
        <dbReference type="ARBA" id="ARBA00023242"/>
    </source>
</evidence>
<dbReference type="InterPro" id="IPR000330">
    <property type="entry name" value="SNF2_N"/>
</dbReference>
<dbReference type="GO" id="GO:0003677">
    <property type="term" value="F:DNA binding"/>
    <property type="evidence" value="ECO:0007669"/>
    <property type="project" value="TreeGrafter"/>
</dbReference>
<comment type="caution">
    <text evidence="4">The sequence shown here is derived from an EMBL/GenBank/DDBJ whole genome shotgun (WGS) entry which is preliminary data.</text>
</comment>
<organism evidence="4">
    <name type="scientific">Tanacetum cinerariifolium</name>
    <name type="common">Dalmatian daisy</name>
    <name type="synonym">Chrysanthemum cinerariifolium</name>
    <dbReference type="NCBI Taxonomy" id="118510"/>
    <lineage>
        <taxon>Eukaryota</taxon>
        <taxon>Viridiplantae</taxon>
        <taxon>Streptophyta</taxon>
        <taxon>Embryophyta</taxon>
        <taxon>Tracheophyta</taxon>
        <taxon>Spermatophyta</taxon>
        <taxon>Magnoliopsida</taxon>
        <taxon>eudicotyledons</taxon>
        <taxon>Gunneridae</taxon>
        <taxon>Pentapetalae</taxon>
        <taxon>asterids</taxon>
        <taxon>campanulids</taxon>
        <taxon>Asterales</taxon>
        <taxon>Asteraceae</taxon>
        <taxon>Asteroideae</taxon>
        <taxon>Anthemideae</taxon>
        <taxon>Anthemidinae</taxon>
        <taxon>Tanacetum</taxon>
    </lineage>
</organism>
<dbReference type="Pfam" id="PF00176">
    <property type="entry name" value="SNF2-rel_dom"/>
    <property type="match status" value="1"/>
</dbReference>
<dbReference type="GO" id="GO:0140658">
    <property type="term" value="F:ATP-dependent chromatin remodeler activity"/>
    <property type="evidence" value="ECO:0007669"/>
    <property type="project" value="TreeGrafter"/>
</dbReference>
<sequence>VWAPELNVICYMGSAASREVIRQFEFGPLKNLKFNVLLTTYEFILKDRQDLGQIKWQCLEVDE</sequence>
<dbReference type="GO" id="GO:0005634">
    <property type="term" value="C:nucleus"/>
    <property type="evidence" value="ECO:0007669"/>
    <property type="project" value="UniProtKB-SubCell"/>
</dbReference>
<dbReference type="GO" id="GO:0003682">
    <property type="term" value="F:chromatin binding"/>
    <property type="evidence" value="ECO:0007669"/>
    <property type="project" value="TreeGrafter"/>
</dbReference>
<dbReference type="GO" id="GO:0005524">
    <property type="term" value="F:ATP binding"/>
    <property type="evidence" value="ECO:0007669"/>
    <property type="project" value="InterPro"/>
</dbReference>
<proteinExistence type="predicted"/>
<feature type="non-terminal residue" evidence="4">
    <location>
        <position position="1"/>
    </location>
</feature>
<gene>
    <name evidence="4" type="ORF">Tci_931203</name>
</gene>
<evidence type="ECO:0000259" key="3">
    <source>
        <dbReference type="Pfam" id="PF00176"/>
    </source>
</evidence>
<evidence type="ECO:0000313" key="4">
    <source>
        <dbReference type="EMBL" id="GFD59234.1"/>
    </source>
</evidence>
<dbReference type="Gene3D" id="3.40.50.10810">
    <property type="entry name" value="Tandem AAA-ATPase domain"/>
    <property type="match status" value="1"/>
</dbReference>
<dbReference type="PANTHER" id="PTHR45623">
    <property type="entry name" value="CHROMODOMAIN-HELICASE-DNA-BINDING PROTEIN 3-RELATED-RELATED"/>
    <property type="match status" value="1"/>
</dbReference>
<dbReference type="GO" id="GO:0016887">
    <property type="term" value="F:ATP hydrolysis activity"/>
    <property type="evidence" value="ECO:0007669"/>
    <property type="project" value="TreeGrafter"/>
</dbReference>